<keyword evidence="8" id="KW-1185">Reference proteome</keyword>
<evidence type="ECO:0000259" key="6">
    <source>
        <dbReference type="PROSITE" id="PS50888"/>
    </source>
</evidence>
<dbReference type="Proteomes" id="UP000825729">
    <property type="component" value="Unassembled WGS sequence"/>
</dbReference>
<dbReference type="PANTHER" id="PTHR12565:SF184">
    <property type="entry name" value="BHLH TRANSCRIPTION FACTOR"/>
    <property type="match status" value="1"/>
</dbReference>
<evidence type="ECO:0000256" key="3">
    <source>
        <dbReference type="ARBA" id="ARBA00023163"/>
    </source>
</evidence>
<comment type="subcellular location">
    <subcellularLocation>
        <location evidence="1">Nucleus</location>
    </subcellularLocation>
</comment>
<evidence type="ECO:0000313" key="8">
    <source>
        <dbReference type="Proteomes" id="UP000825729"/>
    </source>
</evidence>
<dbReference type="InterPro" id="IPR036638">
    <property type="entry name" value="HLH_DNA-bd_sf"/>
</dbReference>
<dbReference type="GO" id="GO:0046983">
    <property type="term" value="F:protein dimerization activity"/>
    <property type="evidence" value="ECO:0007669"/>
    <property type="project" value="InterPro"/>
</dbReference>
<keyword evidence="4" id="KW-0539">Nucleus</keyword>
<proteinExistence type="predicted"/>
<gene>
    <name evidence="7" type="ORF">H6P81_020817</name>
</gene>
<keyword evidence="3" id="KW-0804">Transcription</keyword>
<dbReference type="SUPFAM" id="SSF47459">
    <property type="entry name" value="HLH, helix-loop-helix DNA-binding domain"/>
    <property type="match status" value="1"/>
</dbReference>
<feature type="region of interest" description="Disordered" evidence="5">
    <location>
        <begin position="140"/>
        <end position="187"/>
    </location>
</feature>
<evidence type="ECO:0000256" key="1">
    <source>
        <dbReference type="ARBA" id="ARBA00004123"/>
    </source>
</evidence>
<protein>
    <recommendedName>
        <fullName evidence="6">BHLH domain-containing protein</fullName>
    </recommendedName>
</protein>
<accession>A0AAV7DZY0</accession>
<dbReference type="PROSITE" id="PS50888">
    <property type="entry name" value="BHLH"/>
    <property type="match status" value="1"/>
</dbReference>
<evidence type="ECO:0000256" key="2">
    <source>
        <dbReference type="ARBA" id="ARBA00023015"/>
    </source>
</evidence>
<evidence type="ECO:0000313" key="7">
    <source>
        <dbReference type="EMBL" id="KAG9440652.1"/>
    </source>
</evidence>
<feature type="domain" description="BHLH" evidence="6">
    <location>
        <begin position="260"/>
        <end position="310"/>
    </location>
</feature>
<organism evidence="7 8">
    <name type="scientific">Aristolochia fimbriata</name>
    <name type="common">White veined hardy Dutchman's pipe vine</name>
    <dbReference type="NCBI Taxonomy" id="158543"/>
    <lineage>
        <taxon>Eukaryota</taxon>
        <taxon>Viridiplantae</taxon>
        <taxon>Streptophyta</taxon>
        <taxon>Embryophyta</taxon>
        <taxon>Tracheophyta</taxon>
        <taxon>Spermatophyta</taxon>
        <taxon>Magnoliopsida</taxon>
        <taxon>Magnoliidae</taxon>
        <taxon>Piperales</taxon>
        <taxon>Aristolochiaceae</taxon>
        <taxon>Aristolochia</taxon>
    </lineage>
</organism>
<dbReference type="CDD" id="cd18919">
    <property type="entry name" value="bHLH_AtBPE_like"/>
    <property type="match status" value="1"/>
</dbReference>
<dbReference type="SMART" id="SM00353">
    <property type="entry name" value="HLH"/>
    <property type="match status" value="1"/>
</dbReference>
<dbReference type="InterPro" id="IPR024097">
    <property type="entry name" value="bHLH_ZIP_TF"/>
</dbReference>
<dbReference type="GO" id="GO:0005634">
    <property type="term" value="C:nucleus"/>
    <property type="evidence" value="ECO:0007669"/>
    <property type="project" value="UniProtKB-SubCell"/>
</dbReference>
<feature type="compositionally biased region" description="Basic and acidic residues" evidence="5">
    <location>
        <begin position="210"/>
        <end position="222"/>
    </location>
</feature>
<dbReference type="InterPro" id="IPR011598">
    <property type="entry name" value="bHLH_dom"/>
</dbReference>
<dbReference type="FunFam" id="4.10.280.10:FF:000002">
    <property type="entry name" value="Basic helix-loop-helix transcription factor"/>
    <property type="match status" value="1"/>
</dbReference>
<dbReference type="Gene3D" id="4.10.280.10">
    <property type="entry name" value="Helix-loop-helix DNA-binding domain"/>
    <property type="match status" value="1"/>
</dbReference>
<evidence type="ECO:0000256" key="5">
    <source>
        <dbReference type="SAM" id="MobiDB-lite"/>
    </source>
</evidence>
<dbReference type="GO" id="GO:0003700">
    <property type="term" value="F:DNA-binding transcription factor activity"/>
    <property type="evidence" value="ECO:0007669"/>
    <property type="project" value="TreeGrafter"/>
</dbReference>
<reference evidence="7 8" key="1">
    <citation type="submission" date="2021-07" db="EMBL/GenBank/DDBJ databases">
        <title>The Aristolochia fimbriata genome: insights into angiosperm evolution, floral development and chemical biosynthesis.</title>
        <authorList>
            <person name="Jiao Y."/>
        </authorList>
    </citation>
    <scope>NUCLEOTIDE SEQUENCE [LARGE SCALE GENOMIC DNA]</scope>
    <source>
        <strain evidence="7">IBCAS-2021</strain>
        <tissue evidence="7">Leaf</tissue>
    </source>
</reference>
<feature type="region of interest" description="Disordered" evidence="5">
    <location>
        <begin position="206"/>
        <end position="247"/>
    </location>
</feature>
<comment type="caution">
    <text evidence="7">The sequence shown here is derived from an EMBL/GenBank/DDBJ whole genome shotgun (WGS) entry which is preliminary data.</text>
</comment>
<feature type="compositionally biased region" description="Polar residues" evidence="5">
    <location>
        <begin position="161"/>
        <end position="174"/>
    </location>
</feature>
<dbReference type="Pfam" id="PF00010">
    <property type="entry name" value="HLH"/>
    <property type="match status" value="1"/>
</dbReference>
<dbReference type="PANTHER" id="PTHR12565">
    <property type="entry name" value="STEROL REGULATORY ELEMENT-BINDING PROTEIN"/>
    <property type="match status" value="1"/>
</dbReference>
<name>A0AAV7DZY0_ARIFI</name>
<dbReference type="AlphaFoldDB" id="A0AAV7DZY0"/>
<dbReference type="EMBL" id="JAINDJ010000008">
    <property type="protein sequence ID" value="KAG9440652.1"/>
    <property type="molecule type" value="Genomic_DNA"/>
</dbReference>
<sequence>MASGNNTEFGVEHRNGSFVNCQPSGSFLAMSSTPVCDMQSNPCSSSTGLESFFGTNWDPLVPVTAHHQRDLFSYSNDCGLENEATDGTSHLLECPRLSSIGKGRVSDIIGSFGLSECSQIAGSVSSPNFPKNEECGIEKTSVNLNSGNMGPGGEYRGMNHGPNNQGGKNQQAASINDHGKKRKRITDYNLNDVRLAEGENVKDVTCASNEADKGKDDKKQKTEQSPVVNSPKPGAKQAESSQNADAPKEDYIHVRAKRGQATNSHSLAERVRREKISERMRFLQDLVPGCNKITGKAVMLDEIINYVQSLQRQVEFLSMKLATVNPELNFDIERILSKDILSSHMGNAALIKFAPGMSSSSPHMLGPPQGAIQERMLVGSIDNSTEAFKAMNPPFLPIPQMPGMWNDELQSIVQQMGFITNGPPDNIELQGSMKAEM</sequence>
<keyword evidence="2" id="KW-0805">Transcription regulation</keyword>
<evidence type="ECO:0000256" key="4">
    <source>
        <dbReference type="ARBA" id="ARBA00023242"/>
    </source>
</evidence>